<dbReference type="EMBL" id="JACLYZ010000035">
    <property type="protein sequence ID" value="MBM6736074.1"/>
    <property type="molecule type" value="Genomic_DNA"/>
</dbReference>
<organism evidence="3 4">
    <name type="scientific">Mediterranea massiliensis</name>
    <dbReference type="NCBI Taxonomy" id="1841865"/>
    <lineage>
        <taxon>Bacteria</taxon>
        <taxon>Pseudomonadati</taxon>
        <taxon>Bacteroidota</taxon>
        <taxon>Bacteroidia</taxon>
        <taxon>Bacteroidales</taxon>
        <taxon>Bacteroidaceae</taxon>
        <taxon>Mediterranea</taxon>
    </lineage>
</organism>
<keyword evidence="4" id="KW-1185">Reference proteome</keyword>
<accession>A0ABS2E397</accession>
<feature type="domain" description="Peptidase M16 C-terminal" evidence="2">
    <location>
        <begin position="182"/>
        <end position="358"/>
    </location>
</feature>
<dbReference type="InterPro" id="IPR050361">
    <property type="entry name" value="MPP/UQCRC_Complex"/>
</dbReference>
<reference evidence="3 4" key="1">
    <citation type="journal article" date="2021" name="Sci. Rep.">
        <title>The distribution of antibiotic resistance genes in chicken gut microbiota commensals.</title>
        <authorList>
            <person name="Juricova H."/>
            <person name="Matiasovicova J."/>
            <person name="Kubasova T."/>
            <person name="Cejkova D."/>
            <person name="Rychlik I."/>
        </authorList>
    </citation>
    <scope>NUCLEOTIDE SEQUENCE [LARGE SCALE GENOMIC DNA]</scope>
    <source>
        <strain evidence="3 4">An772</strain>
    </source>
</reference>
<feature type="domain" description="Peptidase M16 N-terminal" evidence="1">
    <location>
        <begin position="62"/>
        <end position="151"/>
    </location>
</feature>
<dbReference type="InterPro" id="IPR011765">
    <property type="entry name" value="Pept_M16_N"/>
</dbReference>
<dbReference type="Pfam" id="PF00675">
    <property type="entry name" value="Peptidase_M16"/>
    <property type="match status" value="1"/>
</dbReference>
<dbReference type="PANTHER" id="PTHR11851:SF224">
    <property type="entry name" value="PROCESSING PROTEASE"/>
    <property type="match status" value="1"/>
</dbReference>
<protein>
    <submittedName>
        <fullName evidence="3">Insulinase family protein</fullName>
    </submittedName>
</protein>
<gene>
    <name evidence="3" type="ORF">H7U35_12715</name>
</gene>
<dbReference type="Proteomes" id="UP000766986">
    <property type="component" value="Unassembled WGS sequence"/>
</dbReference>
<evidence type="ECO:0000313" key="3">
    <source>
        <dbReference type="EMBL" id="MBM6736074.1"/>
    </source>
</evidence>
<evidence type="ECO:0000313" key="4">
    <source>
        <dbReference type="Proteomes" id="UP000766986"/>
    </source>
</evidence>
<name>A0ABS2E397_9BACT</name>
<dbReference type="SUPFAM" id="SSF63411">
    <property type="entry name" value="LuxS/MPP-like metallohydrolase"/>
    <property type="match status" value="2"/>
</dbReference>
<evidence type="ECO:0000259" key="2">
    <source>
        <dbReference type="Pfam" id="PF05193"/>
    </source>
</evidence>
<comment type="caution">
    <text evidence="3">The sequence shown here is derived from an EMBL/GenBank/DDBJ whole genome shotgun (WGS) entry which is preliminary data.</text>
</comment>
<dbReference type="Gene3D" id="3.30.830.10">
    <property type="entry name" value="Metalloenzyme, LuxS/M16 peptidase-like"/>
    <property type="match status" value="2"/>
</dbReference>
<dbReference type="RefSeq" id="WP_205096262.1">
    <property type="nucleotide sequence ID" value="NZ_JACLYZ010000035.1"/>
</dbReference>
<dbReference type="PANTHER" id="PTHR11851">
    <property type="entry name" value="METALLOPROTEASE"/>
    <property type="match status" value="1"/>
</dbReference>
<dbReference type="InterPro" id="IPR007863">
    <property type="entry name" value="Peptidase_M16_C"/>
</dbReference>
<dbReference type="InterPro" id="IPR011249">
    <property type="entry name" value="Metalloenz_LuxS/M16"/>
</dbReference>
<sequence length="429" mass="48541">MTDRTQQPPIRKPGPMAVRRPERVVWPNGVPLSVLRAGDNEVVRIDVLMEGGRWHQHYPLQALFANRMLREGTRRYTAAQIAERLDYYGAWLDLSSGAEHAFVTLYSLNKYLPQTLDVLESLVKEPAFPEAELATVVANNVQQFKVNQQKVDFLAHRGLVSALYGDAHPCGRLAEETDYSRITPELLHDFYRRHYHAAGCSVYVSGKVTDECLCRLEACFGAEPFGEGLQRPSRASFEPCTTSDKRLFIERPDALQSAVRMGLVTISRHHPDFAKLRVLVTLLGGYFGSRLMSNIREDKGYTYGISAGLASYPDDSLLAISAETANEYVEPLVAEVYHEMDRLQQERVPQDELQMVKNYMAGDICRSYESAFSLSDAWIFLHTSRLPDTYFDQVQEAMESVTPDELLLLAQKYLCKENLKEVVSGKKMS</sequence>
<proteinExistence type="predicted"/>
<dbReference type="Pfam" id="PF05193">
    <property type="entry name" value="Peptidase_M16_C"/>
    <property type="match status" value="1"/>
</dbReference>
<evidence type="ECO:0000259" key="1">
    <source>
        <dbReference type="Pfam" id="PF00675"/>
    </source>
</evidence>